<feature type="compositionally biased region" description="Gly residues" evidence="1">
    <location>
        <begin position="102"/>
        <end position="120"/>
    </location>
</feature>
<accession>A0A6J4JH34</accession>
<feature type="region of interest" description="Disordered" evidence="1">
    <location>
        <begin position="102"/>
        <end position="128"/>
    </location>
</feature>
<evidence type="ECO:0000313" key="2">
    <source>
        <dbReference type="EMBL" id="CAA9278869.1"/>
    </source>
</evidence>
<feature type="non-terminal residue" evidence="2">
    <location>
        <position position="155"/>
    </location>
</feature>
<feature type="non-terminal residue" evidence="2">
    <location>
        <position position="1"/>
    </location>
</feature>
<reference evidence="2" key="1">
    <citation type="submission" date="2020-02" db="EMBL/GenBank/DDBJ databases">
        <authorList>
            <person name="Meier V. D."/>
        </authorList>
    </citation>
    <scope>NUCLEOTIDE SEQUENCE</scope>
    <source>
        <strain evidence="2">AVDCRST_MAG56</strain>
    </source>
</reference>
<sequence length="155" mass="16116">GHSQQLHEHTSAHPRRTGRHLAPALLDLPGRGGYAPGLFRRRADGHSHVRRKRVHERPTDEAGPGGVPVGRPRRQHAPGVQKRLRQLPLLLRPLLVRPGAAGGGAQGGGFADSQLGGPGTGPVRAAGRAQAVHLHAALPGRGPDAGIQPGVGKVV</sequence>
<proteinExistence type="predicted"/>
<dbReference type="AlphaFoldDB" id="A0A6J4JH34"/>
<organism evidence="2">
    <name type="scientific">uncultured Cytophagales bacterium</name>
    <dbReference type="NCBI Taxonomy" id="158755"/>
    <lineage>
        <taxon>Bacteria</taxon>
        <taxon>Pseudomonadati</taxon>
        <taxon>Bacteroidota</taxon>
        <taxon>Sphingobacteriia</taxon>
        <taxon>Sphingobacteriales</taxon>
        <taxon>environmental samples</taxon>
    </lineage>
</organism>
<evidence type="ECO:0000256" key="1">
    <source>
        <dbReference type="SAM" id="MobiDB-lite"/>
    </source>
</evidence>
<name>A0A6J4JH34_9SPHI</name>
<feature type="region of interest" description="Disordered" evidence="1">
    <location>
        <begin position="38"/>
        <end position="84"/>
    </location>
</feature>
<gene>
    <name evidence="2" type="ORF">AVDCRST_MAG56-3718</name>
</gene>
<protein>
    <submittedName>
        <fullName evidence="2">Uncharacterized protein</fullName>
    </submittedName>
</protein>
<dbReference type="EMBL" id="CADCTQ010000300">
    <property type="protein sequence ID" value="CAA9278869.1"/>
    <property type="molecule type" value="Genomic_DNA"/>
</dbReference>